<reference evidence="1 2" key="1">
    <citation type="submission" date="2016-03" db="EMBL/GenBank/DDBJ databases">
        <authorList>
            <person name="Ploux O."/>
        </authorList>
    </citation>
    <scope>NUCLEOTIDE SEQUENCE [LARGE SCALE GENOMIC DNA]</scope>
    <source>
        <strain evidence="1 2">R-45370</strain>
    </source>
</reference>
<dbReference type="Proteomes" id="UP000078476">
    <property type="component" value="Unassembled WGS sequence"/>
</dbReference>
<keyword evidence="2" id="KW-1185">Reference proteome</keyword>
<organism evidence="1 2">
    <name type="scientific">Methylomonas lenta</name>
    <dbReference type="NCBI Taxonomy" id="980561"/>
    <lineage>
        <taxon>Bacteria</taxon>
        <taxon>Pseudomonadati</taxon>
        <taxon>Pseudomonadota</taxon>
        <taxon>Gammaproteobacteria</taxon>
        <taxon>Methylococcales</taxon>
        <taxon>Methylococcaceae</taxon>
        <taxon>Methylomonas</taxon>
    </lineage>
</organism>
<comment type="caution">
    <text evidence="1">The sequence shown here is derived from an EMBL/GenBank/DDBJ whole genome shotgun (WGS) entry which is preliminary data.</text>
</comment>
<name>A0A177N069_9GAMM</name>
<protein>
    <recommendedName>
        <fullName evidence="3">DNA-binding protein</fullName>
    </recommendedName>
</protein>
<dbReference type="OrthoDB" id="6064844at2"/>
<proteinExistence type="predicted"/>
<dbReference type="EMBL" id="LUUI01000142">
    <property type="protein sequence ID" value="OAI11357.1"/>
    <property type="molecule type" value="Genomic_DNA"/>
</dbReference>
<dbReference type="RefSeq" id="WP_066985856.1">
    <property type="nucleotide sequence ID" value="NZ_LUUI01000142.1"/>
</dbReference>
<sequence length="79" mass="9029">MQQTEQSQPATPVAPHYFTVQQFTAKHPAFPLGTLRHQIFYENTNGLKASGAIIRNGRRVLIREDRYFAWLEAQNQGGE</sequence>
<dbReference type="AlphaFoldDB" id="A0A177N069"/>
<evidence type="ECO:0000313" key="1">
    <source>
        <dbReference type="EMBL" id="OAI11357.1"/>
    </source>
</evidence>
<evidence type="ECO:0008006" key="3">
    <source>
        <dbReference type="Google" id="ProtNLM"/>
    </source>
</evidence>
<gene>
    <name evidence="1" type="ORF">A1359_14515</name>
</gene>
<dbReference type="STRING" id="980561.A1359_14515"/>
<evidence type="ECO:0000313" key="2">
    <source>
        <dbReference type="Proteomes" id="UP000078476"/>
    </source>
</evidence>
<accession>A0A177N069</accession>